<dbReference type="PANTHER" id="PTHR46434:SF1">
    <property type="entry name" value="GENETIC INTERACTOR OF PROHIBITINS 3, MITOCHONDRIAL"/>
    <property type="match status" value="1"/>
</dbReference>
<dbReference type="Gene3D" id="3.40.50.300">
    <property type="entry name" value="P-loop containing nucleotide triphosphate hydrolases"/>
    <property type="match status" value="1"/>
</dbReference>
<dbReference type="InterPro" id="IPR006073">
    <property type="entry name" value="GTP-bd"/>
</dbReference>
<keyword evidence="2" id="KW-0809">Transit peptide</keyword>
<evidence type="ECO:0000313" key="5">
    <source>
        <dbReference type="EMBL" id="VEU21770.1"/>
    </source>
</evidence>
<dbReference type="GO" id="GO:0005525">
    <property type="term" value="F:GTP binding"/>
    <property type="evidence" value="ECO:0007669"/>
    <property type="project" value="InterPro"/>
</dbReference>
<feature type="domain" description="G" evidence="4">
    <location>
        <begin position="101"/>
        <end position="175"/>
    </location>
</feature>
<proteinExistence type="predicted"/>
<dbReference type="OrthoDB" id="1696305at2759"/>
<gene>
    <name evidence="5" type="ORF">BRENAR_LOCUS2502</name>
</gene>
<evidence type="ECO:0000256" key="2">
    <source>
        <dbReference type="ARBA" id="ARBA00022946"/>
    </source>
</evidence>
<dbReference type="Proteomes" id="UP000290900">
    <property type="component" value="Unassembled WGS sequence"/>
</dbReference>
<dbReference type="PANTHER" id="PTHR46434">
    <property type="entry name" value="GENETIC INTERACTOR OF PROHIBITINS 3, MITOCHONDRIAL"/>
    <property type="match status" value="1"/>
</dbReference>
<dbReference type="EMBL" id="CAACVR010000012">
    <property type="protein sequence ID" value="VEU21770.1"/>
    <property type="molecule type" value="Genomic_DNA"/>
</dbReference>
<evidence type="ECO:0000313" key="6">
    <source>
        <dbReference type="Proteomes" id="UP000290900"/>
    </source>
</evidence>
<dbReference type="SUPFAM" id="SSF52540">
    <property type="entry name" value="P-loop containing nucleoside triphosphate hydrolases"/>
    <property type="match status" value="1"/>
</dbReference>
<dbReference type="InParanoid" id="A0A448YLI9"/>
<evidence type="ECO:0000256" key="3">
    <source>
        <dbReference type="ARBA" id="ARBA00031834"/>
    </source>
</evidence>
<dbReference type="InterPro" id="IPR027417">
    <property type="entry name" value="P-loop_NTPase"/>
</dbReference>
<organism evidence="5 6">
    <name type="scientific">Brettanomyces naardenensis</name>
    <name type="common">Yeast</name>
    <dbReference type="NCBI Taxonomy" id="13370"/>
    <lineage>
        <taxon>Eukaryota</taxon>
        <taxon>Fungi</taxon>
        <taxon>Dikarya</taxon>
        <taxon>Ascomycota</taxon>
        <taxon>Saccharomycotina</taxon>
        <taxon>Pichiomycetes</taxon>
        <taxon>Pichiales</taxon>
        <taxon>Pichiaceae</taxon>
        <taxon>Brettanomyces</taxon>
    </lineage>
</organism>
<evidence type="ECO:0000256" key="1">
    <source>
        <dbReference type="ARBA" id="ARBA00018901"/>
    </source>
</evidence>
<name>A0A448YLI9_BRENA</name>
<reference evidence="5 6" key="1">
    <citation type="submission" date="2018-12" db="EMBL/GenBank/DDBJ databases">
        <authorList>
            <person name="Tiukova I."/>
            <person name="Dainat J."/>
        </authorList>
    </citation>
    <scope>NUCLEOTIDE SEQUENCE [LARGE SCALE GENOMIC DNA]</scope>
</reference>
<dbReference type="AlphaFoldDB" id="A0A448YLI9"/>
<keyword evidence="6" id="KW-1185">Reference proteome</keyword>
<dbReference type="InterPro" id="IPR050896">
    <property type="entry name" value="Mito_lipid_metab_GTPase"/>
</dbReference>
<dbReference type="Pfam" id="PF01926">
    <property type="entry name" value="MMR_HSR1"/>
    <property type="match status" value="1"/>
</dbReference>
<evidence type="ECO:0000259" key="4">
    <source>
        <dbReference type="Pfam" id="PF01926"/>
    </source>
</evidence>
<sequence>MSEIPEDSQIVHVVSALDFPLSVSKSVSRARDPSKIWYIITKGDAFFSSKSGLERTGLPYFRDSLARLVGADPDHVFLVSGKLGWGTEGLLGKLPGNKKYFVGGINSGKSTLVKTLIYRDDKTLRSDGHYGPGISEIPGFTAKQIKYQMKQEGGGVLIDTPGFIPKDRGVYQYLLKEDVKKVAKVAEYTSAKEGGHRAHSPVVKGKKVFDGKSLFSVGGFFYLKPPMGSVIQVFTGIPGVEAKYRDLQRLLDMNNERKKEIGHRFSVNEEAARNLVRYVIPPFYGKIDLVLKGVGYLTIVPCGKLEEGKLFQVYVPRGIEVVVRESIFGFIYKTRGGIDETGNKLAKKNVPSRGAVILRKIPKKKLVFTRLIEVPLEMCDEEAFSKVVPGTGFGVEGKWRSQEEFENKLWREVKL</sequence>
<dbReference type="GO" id="GO:0005739">
    <property type="term" value="C:mitochondrion"/>
    <property type="evidence" value="ECO:0007669"/>
    <property type="project" value="TreeGrafter"/>
</dbReference>
<dbReference type="STRING" id="13370.A0A448YLI9"/>
<protein>
    <recommendedName>
        <fullName evidence="1">Genetic interactor of prohibitins 3, mitochondrial</fullName>
    </recommendedName>
    <alternativeName>
        <fullName evidence="3">Found in mitochondrial proteome protein 38</fullName>
    </alternativeName>
</protein>
<dbReference type="FunCoup" id="A0A448YLI9">
    <property type="interactions" value="100"/>
</dbReference>
<accession>A0A448YLI9</accession>